<gene>
    <name evidence="1" type="ORF">N5A56_003780</name>
</gene>
<reference evidence="1" key="1">
    <citation type="submission" date="2023-02" db="EMBL/GenBank/DDBJ databases">
        <title>Polaribacter ponticola sp. nov., isolated from seawater.</title>
        <authorList>
            <person name="Baek J.H."/>
            <person name="Kim J.M."/>
            <person name="Choi D.G."/>
            <person name="Jeon C.O."/>
        </authorList>
    </citation>
    <scope>NUCLEOTIDE SEQUENCE</scope>
    <source>
        <strain evidence="1">MSW5</strain>
    </source>
</reference>
<dbReference type="EMBL" id="JAOSLC020000002">
    <property type="protein sequence ID" value="MDD7913591.1"/>
    <property type="molecule type" value="Genomic_DNA"/>
</dbReference>
<evidence type="ECO:0000313" key="2">
    <source>
        <dbReference type="Proteomes" id="UP001151478"/>
    </source>
</evidence>
<comment type="caution">
    <text evidence="1">The sequence shown here is derived from an EMBL/GenBank/DDBJ whole genome shotgun (WGS) entry which is preliminary data.</text>
</comment>
<name>A0ABT5S7V8_9FLAO</name>
<organism evidence="1 2">
    <name type="scientific">Polaribacter ponticola</name>
    <dbReference type="NCBI Taxonomy" id="2978475"/>
    <lineage>
        <taxon>Bacteria</taxon>
        <taxon>Pseudomonadati</taxon>
        <taxon>Bacteroidota</taxon>
        <taxon>Flavobacteriia</taxon>
        <taxon>Flavobacteriales</taxon>
        <taxon>Flavobacteriaceae</taxon>
    </lineage>
</organism>
<proteinExistence type="predicted"/>
<sequence>MTKKLLYTAVLLVGIGLIFKFSTNNSENESLKQQHAEFFNNHPYQKTMSLAKKVRKSMGLPPNAFIEQEFLHEMSPLTGKTYPENIFKIQKNI</sequence>
<accession>A0ABT5S7V8</accession>
<dbReference type="RefSeq" id="WP_265726313.1">
    <property type="nucleotide sequence ID" value="NZ_JAOSLC020000002.1"/>
</dbReference>
<dbReference type="Proteomes" id="UP001151478">
    <property type="component" value="Unassembled WGS sequence"/>
</dbReference>
<evidence type="ECO:0000313" key="1">
    <source>
        <dbReference type="EMBL" id="MDD7913591.1"/>
    </source>
</evidence>
<protein>
    <submittedName>
        <fullName evidence="1">Uncharacterized protein</fullName>
    </submittedName>
</protein>
<keyword evidence="2" id="KW-1185">Reference proteome</keyword>